<dbReference type="GO" id="GO:0004801">
    <property type="term" value="F:transaldolase activity"/>
    <property type="evidence" value="ECO:0007669"/>
    <property type="project" value="TreeGrafter"/>
</dbReference>
<keyword evidence="3" id="KW-1185">Reference proteome</keyword>
<evidence type="ECO:0000256" key="1">
    <source>
        <dbReference type="ARBA" id="ARBA00023270"/>
    </source>
</evidence>
<protein>
    <recommendedName>
        <fullName evidence="4">Transaldolase</fullName>
    </recommendedName>
</protein>
<comment type="caution">
    <text evidence="2">The sequence shown here is derived from an EMBL/GenBank/DDBJ whole genome shotgun (WGS) entry which is preliminary data.</text>
</comment>
<dbReference type="AlphaFoldDB" id="A0AAN8EJW8"/>
<evidence type="ECO:0008006" key="4">
    <source>
        <dbReference type="Google" id="ProtNLM"/>
    </source>
</evidence>
<keyword evidence="1" id="KW-0704">Schiff base</keyword>
<dbReference type="PANTHER" id="PTHR10683">
    <property type="entry name" value="TRANSALDOLASE"/>
    <property type="match status" value="1"/>
</dbReference>
<dbReference type="Pfam" id="PF00923">
    <property type="entry name" value="TAL_FSA"/>
    <property type="match status" value="1"/>
</dbReference>
<dbReference type="InterPro" id="IPR001585">
    <property type="entry name" value="TAL/FSA"/>
</dbReference>
<sequence length="314" mass="34594">MVTTLLDQLRQSTAVDCDTMDVAVAETLGPFQDCTSNQAIAYLELSKPEHQALIHESVTFAENNQRDFGISVEKLAAEVAMVMLGIRILPHLTGRMHIQVDPSYAYDVAATVVAGERIVQLFQRLGGVEAERVCIKIPSTWEGLMACGQLAEKGINTLATTLFTIEQAAVAAKMKATYIAPYVNELAVHFEPGFVDRFPGHEVCVQAQSHFRKHGHMTKVLPASLISVDECMSLAGVDHMTIAPALLQQLSEAPAREQSTIEAVDVSDVDDSMDEKAFRMSMTRRDGGRGEIKQVRAINVFADFQMKLEQLMRK</sequence>
<dbReference type="GO" id="GO:0005975">
    <property type="term" value="P:carbohydrate metabolic process"/>
    <property type="evidence" value="ECO:0007669"/>
    <property type="project" value="InterPro"/>
</dbReference>
<reference evidence="2 3" key="1">
    <citation type="submission" date="2022-12" db="EMBL/GenBank/DDBJ databases">
        <title>Genomic features and morphological characterization of a novel Knufia sp. strain isolated from spacecraft assembly facility.</title>
        <authorList>
            <person name="Teixeira M."/>
            <person name="Chander A.M."/>
            <person name="Stajich J.E."/>
            <person name="Venkateswaran K."/>
        </authorList>
    </citation>
    <scope>NUCLEOTIDE SEQUENCE [LARGE SCALE GENOMIC DNA]</scope>
    <source>
        <strain evidence="2 3">FJI-L2-BK-P2</strain>
    </source>
</reference>
<gene>
    <name evidence="2" type="ORF">OHC33_010309</name>
</gene>
<dbReference type="GO" id="GO:0009052">
    <property type="term" value="P:pentose-phosphate shunt, non-oxidative branch"/>
    <property type="evidence" value="ECO:0007669"/>
    <property type="project" value="TreeGrafter"/>
</dbReference>
<dbReference type="InterPro" id="IPR013785">
    <property type="entry name" value="Aldolase_TIM"/>
</dbReference>
<organism evidence="2 3">
    <name type="scientific">Knufia fluminis</name>
    <dbReference type="NCBI Taxonomy" id="191047"/>
    <lineage>
        <taxon>Eukaryota</taxon>
        <taxon>Fungi</taxon>
        <taxon>Dikarya</taxon>
        <taxon>Ascomycota</taxon>
        <taxon>Pezizomycotina</taxon>
        <taxon>Eurotiomycetes</taxon>
        <taxon>Chaetothyriomycetidae</taxon>
        <taxon>Chaetothyriales</taxon>
        <taxon>Trichomeriaceae</taxon>
        <taxon>Knufia</taxon>
    </lineage>
</organism>
<name>A0AAN8EJW8_9EURO</name>
<dbReference type="PANTHER" id="PTHR10683:SF34">
    <property type="entry name" value="TRANSALDOLASE"/>
    <property type="match status" value="1"/>
</dbReference>
<dbReference type="Proteomes" id="UP001316803">
    <property type="component" value="Unassembled WGS sequence"/>
</dbReference>
<dbReference type="EMBL" id="JAKLMC020000044">
    <property type="protein sequence ID" value="KAK5948706.1"/>
    <property type="molecule type" value="Genomic_DNA"/>
</dbReference>
<proteinExistence type="predicted"/>
<evidence type="ECO:0000313" key="3">
    <source>
        <dbReference type="Proteomes" id="UP001316803"/>
    </source>
</evidence>
<accession>A0AAN8EJW8</accession>
<evidence type="ECO:0000313" key="2">
    <source>
        <dbReference type="EMBL" id="KAK5948706.1"/>
    </source>
</evidence>
<dbReference type="SUPFAM" id="SSF51569">
    <property type="entry name" value="Aldolase"/>
    <property type="match status" value="1"/>
</dbReference>
<dbReference type="Gene3D" id="3.20.20.70">
    <property type="entry name" value="Aldolase class I"/>
    <property type="match status" value="1"/>
</dbReference>